<accession>A0A6A6BYZ6</accession>
<evidence type="ECO:0000313" key="3">
    <source>
        <dbReference type="Proteomes" id="UP000799537"/>
    </source>
</evidence>
<feature type="region of interest" description="Disordered" evidence="1">
    <location>
        <begin position="183"/>
        <end position="242"/>
    </location>
</feature>
<gene>
    <name evidence="2" type="ORF">M409DRAFT_60411</name>
</gene>
<name>A0A6A6BYZ6_ZASCE</name>
<sequence>MARTSFPFPACASQQQIRDVSARIYSQVFESPRTIFLDAEARGQGSWQFFMVPLRPGDVEMMEGFGALSLTCRAQHAAVVEFLGDETIFELKIAPPGGPTLTCSPDPHNIIKNMARLDIWLTPESNTHSRSDWVIVLKVRRDGRVRSCEARKMMGVLEGGEWWTGELAWLNHVNLADEHARAWEVEGESSEEDESDVEMGEGEEQPSGDEKTLSGEDEDEEDEEMAEGGSGSSEGSEMSVDV</sequence>
<proteinExistence type="predicted"/>
<reference evidence="2" key="1">
    <citation type="journal article" date="2020" name="Stud. Mycol.">
        <title>101 Dothideomycetes genomes: a test case for predicting lifestyles and emergence of pathogens.</title>
        <authorList>
            <person name="Haridas S."/>
            <person name="Albert R."/>
            <person name="Binder M."/>
            <person name="Bloem J."/>
            <person name="Labutti K."/>
            <person name="Salamov A."/>
            <person name="Andreopoulos B."/>
            <person name="Baker S."/>
            <person name="Barry K."/>
            <person name="Bills G."/>
            <person name="Bluhm B."/>
            <person name="Cannon C."/>
            <person name="Castanera R."/>
            <person name="Culley D."/>
            <person name="Daum C."/>
            <person name="Ezra D."/>
            <person name="Gonzalez J."/>
            <person name="Henrissat B."/>
            <person name="Kuo A."/>
            <person name="Liang C."/>
            <person name="Lipzen A."/>
            <person name="Lutzoni F."/>
            <person name="Magnuson J."/>
            <person name="Mondo S."/>
            <person name="Nolan M."/>
            <person name="Ohm R."/>
            <person name="Pangilinan J."/>
            <person name="Park H.-J."/>
            <person name="Ramirez L."/>
            <person name="Alfaro M."/>
            <person name="Sun H."/>
            <person name="Tritt A."/>
            <person name="Yoshinaga Y."/>
            <person name="Zwiers L.-H."/>
            <person name="Turgeon B."/>
            <person name="Goodwin S."/>
            <person name="Spatafora J."/>
            <person name="Crous P."/>
            <person name="Grigoriev I."/>
        </authorList>
    </citation>
    <scope>NUCLEOTIDE SEQUENCE</scope>
    <source>
        <strain evidence="2">ATCC 36951</strain>
    </source>
</reference>
<feature type="compositionally biased region" description="Acidic residues" evidence="1">
    <location>
        <begin position="215"/>
        <end position="226"/>
    </location>
</feature>
<organism evidence="2 3">
    <name type="scientific">Zasmidium cellare ATCC 36951</name>
    <dbReference type="NCBI Taxonomy" id="1080233"/>
    <lineage>
        <taxon>Eukaryota</taxon>
        <taxon>Fungi</taxon>
        <taxon>Dikarya</taxon>
        <taxon>Ascomycota</taxon>
        <taxon>Pezizomycotina</taxon>
        <taxon>Dothideomycetes</taxon>
        <taxon>Dothideomycetidae</taxon>
        <taxon>Mycosphaerellales</taxon>
        <taxon>Mycosphaerellaceae</taxon>
        <taxon>Zasmidium</taxon>
    </lineage>
</organism>
<evidence type="ECO:0000256" key="1">
    <source>
        <dbReference type="SAM" id="MobiDB-lite"/>
    </source>
</evidence>
<evidence type="ECO:0000313" key="2">
    <source>
        <dbReference type="EMBL" id="KAF2160011.1"/>
    </source>
</evidence>
<dbReference type="EMBL" id="ML993631">
    <property type="protein sequence ID" value="KAF2160011.1"/>
    <property type="molecule type" value="Genomic_DNA"/>
</dbReference>
<feature type="compositionally biased region" description="Low complexity" evidence="1">
    <location>
        <begin position="233"/>
        <end position="242"/>
    </location>
</feature>
<feature type="compositionally biased region" description="Acidic residues" evidence="1">
    <location>
        <begin position="185"/>
        <end position="207"/>
    </location>
</feature>
<dbReference type="RefSeq" id="XP_033660900.1">
    <property type="nucleotide sequence ID" value="XM_033814473.1"/>
</dbReference>
<keyword evidence="3" id="KW-1185">Reference proteome</keyword>
<dbReference type="Proteomes" id="UP000799537">
    <property type="component" value="Unassembled WGS sequence"/>
</dbReference>
<dbReference type="AlphaFoldDB" id="A0A6A6BYZ6"/>
<dbReference type="GeneID" id="54567745"/>
<protein>
    <submittedName>
        <fullName evidence="2">Uncharacterized protein</fullName>
    </submittedName>
</protein>